<dbReference type="InterPro" id="IPR001810">
    <property type="entry name" value="F-box_dom"/>
</dbReference>
<organism evidence="2 3">
    <name type="scientific">Lactuca sativa</name>
    <name type="common">Garden lettuce</name>
    <dbReference type="NCBI Taxonomy" id="4236"/>
    <lineage>
        <taxon>Eukaryota</taxon>
        <taxon>Viridiplantae</taxon>
        <taxon>Streptophyta</taxon>
        <taxon>Embryophyta</taxon>
        <taxon>Tracheophyta</taxon>
        <taxon>Spermatophyta</taxon>
        <taxon>Magnoliopsida</taxon>
        <taxon>eudicotyledons</taxon>
        <taxon>Gunneridae</taxon>
        <taxon>Pentapetalae</taxon>
        <taxon>asterids</taxon>
        <taxon>campanulids</taxon>
        <taxon>Asterales</taxon>
        <taxon>Asteraceae</taxon>
        <taxon>Cichorioideae</taxon>
        <taxon>Cichorieae</taxon>
        <taxon>Lactucinae</taxon>
        <taxon>Lactuca</taxon>
    </lineage>
</organism>
<dbReference type="SMART" id="SM00256">
    <property type="entry name" value="FBOX"/>
    <property type="match status" value="1"/>
</dbReference>
<dbReference type="EMBL" id="NBSK02000008">
    <property type="protein sequence ID" value="KAJ0191626.1"/>
    <property type="molecule type" value="Genomic_DNA"/>
</dbReference>
<gene>
    <name evidence="2" type="ORF">LSAT_V11C800391340</name>
</gene>
<accession>A0A9R1UQG2</accession>
<dbReference type="GO" id="GO:0005737">
    <property type="term" value="C:cytoplasm"/>
    <property type="evidence" value="ECO:0007669"/>
    <property type="project" value="EnsemblPlants"/>
</dbReference>
<dbReference type="SUPFAM" id="SSF81383">
    <property type="entry name" value="F-box domain"/>
    <property type="match status" value="1"/>
</dbReference>
<keyword evidence="3" id="KW-1185">Reference proteome</keyword>
<protein>
    <recommendedName>
        <fullName evidence="1">F-box domain-containing protein</fullName>
    </recommendedName>
</protein>
<proteinExistence type="predicted"/>
<sequence>MEGPMDRYHKLGLQQSFSRIYQYPLACKELALILKLSYSKFPKNLQSLVFQDVLAAFRLLPRMQTQTAIHAANTLLQAVESALPKQKKAQAVTEFKHAMVAHKRHSKARNNEEDSVELPQDVLVHVFSFLDLQSLLSSSQVCRSWNIASSDSHVWKTLYTNTSNTLSKINNHVHGELINDKCTQQGSLDWKNIFKKAYEAISWKKLLTSSRGFCKHCHAAVWVNDMGNNKTFGLKCKYHQINPISTRQIVEYIDGEYASSDSDNDSDCDSYDDFTPKLWAYPRRSEFSH</sequence>
<comment type="caution">
    <text evidence="2">The sequence shown here is derived from an EMBL/GenBank/DDBJ whole genome shotgun (WGS) entry which is preliminary data.</text>
</comment>
<dbReference type="PANTHER" id="PTHR47744">
    <property type="entry name" value="OS05G0526300 PROTEIN"/>
    <property type="match status" value="1"/>
</dbReference>
<dbReference type="AlphaFoldDB" id="A0A9R1UQG2"/>
<feature type="domain" description="F-box" evidence="1">
    <location>
        <begin position="112"/>
        <end position="158"/>
    </location>
</feature>
<dbReference type="Pfam" id="PF24104">
    <property type="entry name" value="At5g52880_ARM"/>
    <property type="match status" value="1"/>
</dbReference>
<evidence type="ECO:0000259" key="1">
    <source>
        <dbReference type="PROSITE" id="PS50181"/>
    </source>
</evidence>
<reference evidence="2 3" key="1">
    <citation type="journal article" date="2017" name="Nat. Commun.">
        <title>Genome assembly with in vitro proximity ligation data and whole-genome triplication in lettuce.</title>
        <authorList>
            <person name="Reyes-Chin-Wo S."/>
            <person name="Wang Z."/>
            <person name="Yang X."/>
            <person name="Kozik A."/>
            <person name="Arikit S."/>
            <person name="Song C."/>
            <person name="Xia L."/>
            <person name="Froenicke L."/>
            <person name="Lavelle D.O."/>
            <person name="Truco M.J."/>
            <person name="Xia R."/>
            <person name="Zhu S."/>
            <person name="Xu C."/>
            <person name="Xu H."/>
            <person name="Xu X."/>
            <person name="Cox K."/>
            <person name="Korf I."/>
            <person name="Meyers B.C."/>
            <person name="Michelmore R.W."/>
        </authorList>
    </citation>
    <scope>NUCLEOTIDE SEQUENCE [LARGE SCALE GENOMIC DNA]</scope>
    <source>
        <strain evidence="3">cv. Salinas</strain>
        <tissue evidence="2">Seedlings</tissue>
    </source>
</reference>
<dbReference type="InterPro" id="IPR057039">
    <property type="entry name" value="At5g52880_ARM"/>
</dbReference>
<dbReference type="Pfam" id="PF12937">
    <property type="entry name" value="F-box-like"/>
    <property type="match status" value="1"/>
</dbReference>
<dbReference type="Proteomes" id="UP000235145">
    <property type="component" value="Unassembled WGS sequence"/>
</dbReference>
<dbReference type="PROSITE" id="PS50181">
    <property type="entry name" value="FBOX"/>
    <property type="match status" value="1"/>
</dbReference>
<name>A0A9R1UQG2_LACSA</name>
<dbReference type="Gramene" id="rna-gnl|WGS:NBSK|LSAT_8X6341_mrna">
    <property type="protein sequence ID" value="cds-PLY97665.1"/>
    <property type="gene ID" value="gene-LSAT_8X6341"/>
</dbReference>
<dbReference type="PANTHER" id="PTHR47744:SF1">
    <property type="entry name" value="OS05G0526300 PROTEIN"/>
    <property type="match status" value="1"/>
</dbReference>
<evidence type="ECO:0000313" key="2">
    <source>
        <dbReference type="EMBL" id="KAJ0191626.1"/>
    </source>
</evidence>
<evidence type="ECO:0000313" key="3">
    <source>
        <dbReference type="Proteomes" id="UP000235145"/>
    </source>
</evidence>
<dbReference type="InterPro" id="IPR036047">
    <property type="entry name" value="F-box-like_dom_sf"/>
</dbReference>
<dbReference type="Gene3D" id="1.20.1280.50">
    <property type="match status" value="1"/>
</dbReference>